<dbReference type="EMBL" id="JAUONL010000079">
    <property type="protein sequence ID" value="MDO6360501.1"/>
    <property type="molecule type" value="Genomic_DNA"/>
</dbReference>
<proteinExistence type="predicted"/>
<accession>A0AAW7WWY4</accession>
<dbReference type="SMART" id="SM00860">
    <property type="entry name" value="SMI1_KNR4"/>
    <property type="match status" value="1"/>
</dbReference>
<dbReference type="Gene3D" id="3.40.1580.10">
    <property type="entry name" value="SMI1/KNR4-like"/>
    <property type="match status" value="1"/>
</dbReference>
<name>A0AAW7WWY4_9BACE</name>
<evidence type="ECO:0000259" key="1">
    <source>
        <dbReference type="SMART" id="SM00860"/>
    </source>
</evidence>
<feature type="non-terminal residue" evidence="2">
    <location>
        <position position="1"/>
    </location>
</feature>
<sequence length="157" mass="18474">GVMPELSDCSASLTKEDIKNFEVELNVKIPAGMKNFYLKFNGGMPSPYCFQPQDEDLDWVEINAFFPIKERTNAFETIEVIAKDMWSRNLMPSNLLPFAMDSGGNYYALNLKNKKIYYYLTDEWDENASREYNFETNTRYIAQSFNYFINHFIEEEE</sequence>
<dbReference type="Proteomes" id="UP001170023">
    <property type="component" value="Unassembled WGS sequence"/>
</dbReference>
<dbReference type="InterPro" id="IPR037883">
    <property type="entry name" value="Knr4/Smi1-like_sf"/>
</dbReference>
<dbReference type="InterPro" id="IPR018958">
    <property type="entry name" value="Knr4/Smi1-like_dom"/>
</dbReference>
<reference evidence="2" key="1">
    <citation type="submission" date="2023-07" db="EMBL/GenBank/DDBJ databases">
        <title>Whole Genome Sequencing of Colonoscopy isolates.</title>
        <authorList>
            <person name="Surve S.V."/>
            <person name="Valls R.A."/>
            <person name="Barrak K.E."/>
            <person name="Gardner T.B."/>
            <person name="O'Toole G.A."/>
        </authorList>
    </citation>
    <scope>NUCLEOTIDE SEQUENCE</scope>
    <source>
        <strain evidence="2">GP0119</strain>
    </source>
</reference>
<dbReference type="AlphaFoldDB" id="A0AAW7WWY4"/>
<dbReference type="Pfam" id="PF09346">
    <property type="entry name" value="SMI1_KNR4"/>
    <property type="match status" value="1"/>
</dbReference>
<evidence type="ECO:0000313" key="3">
    <source>
        <dbReference type="Proteomes" id="UP001170023"/>
    </source>
</evidence>
<evidence type="ECO:0000313" key="2">
    <source>
        <dbReference type="EMBL" id="MDO6360501.1"/>
    </source>
</evidence>
<dbReference type="RefSeq" id="WP_151262230.1">
    <property type="nucleotide sequence ID" value="NZ_JAUONJ010000077.1"/>
</dbReference>
<comment type="caution">
    <text evidence="2">The sequence shown here is derived from an EMBL/GenBank/DDBJ whole genome shotgun (WGS) entry which is preliminary data.</text>
</comment>
<gene>
    <name evidence="2" type="ORF">Q4469_23075</name>
</gene>
<protein>
    <submittedName>
        <fullName evidence="2">SMI1/KNR4 family protein</fullName>
    </submittedName>
</protein>
<dbReference type="SUPFAM" id="SSF160631">
    <property type="entry name" value="SMI1/KNR4-like"/>
    <property type="match status" value="1"/>
</dbReference>
<feature type="domain" description="Knr4/Smi1-like" evidence="1">
    <location>
        <begin position="12"/>
        <end position="151"/>
    </location>
</feature>
<organism evidence="2 3">
    <name type="scientific">Bacteroides caccae</name>
    <dbReference type="NCBI Taxonomy" id="47678"/>
    <lineage>
        <taxon>Bacteria</taxon>
        <taxon>Pseudomonadati</taxon>
        <taxon>Bacteroidota</taxon>
        <taxon>Bacteroidia</taxon>
        <taxon>Bacteroidales</taxon>
        <taxon>Bacteroidaceae</taxon>
        <taxon>Bacteroides</taxon>
    </lineage>
</organism>